<organism evidence="2 4">
    <name type="scientific">Phytophthora infestans</name>
    <name type="common">Potato late blight agent</name>
    <name type="synonym">Botrytis infestans</name>
    <dbReference type="NCBI Taxonomy" id="4787"/>
    <lineage>
        <taxon>Eukaryota</taxon>
        <taxon>Sar</taxon>
        <taxon>Stramenopiles</taxon>
        <taxon>Oomycota</taxon>
        <taxon>Peronosporomycetes</taxon>
        <taxon>Peronosporales</taxon>
        <taxon>Peronosporaceae</taxon>
        <taxon>Phytophthora</taxon>
    </lineage>
</organism>
<evidence type="ECO:0000313" key="4">
    <source>
        <dbReference type="Proteomes" id="UP000704712"/>
    </source>
</evidence>
<evidence type="ECO:0000313" key="2">
    <source>
        <dbReference type="EMBL" id="KAF4142594.1"/>
    </source>
</evidence>
<gene>
    <name evidence="3" type="ORF">GN958_ATG05832</name>
    <name evidence="2" type="ORF">GN958_ATG08195</name>
</gene>
<feature type="region of interest" description="Disordered" evidence="1">
    <location>
        <begin position="138"/>
        <end position="159"/>
    </location>
</feature>
<sequence>MVQQAASEKASVPPLQGRVAADPDFGLVPDLIAAADFLKLSEFLPAGSEPPLELDTPWVPPTPLSTVIVAEFASFDALLASLPTSPVVSSSPAAPAAPVPLPLPLLAAPPSLSAPSPVAYYCAASPAAGLIDAGAADDRKDWEQDDDTEPSPLPIGSVRRRRSSSVLPYQHRLRTILRLAEVCYGLGRPGLSNTGLWERFYQQQGKTFDDGVVARDTNSFFNFIRAEKVLLEYVELFKVYQNVSMPSAALMEKSARSLPSGYYIVYAADGLVKHCFTSIGRGPSDPAIIYNGYRESDNPPILLEPLTILG</sequence>
<name>A0A8S9UU47_PHYIN</name>
<dbReference type="EMBL" id="JAACNO010001166">
    <property type="protein sequence ID" value="KAF4142594.1"/>
    <property type="molecule type" value="Genomic_DNA"/>
</dbReference>
<accession>A0A8S9UU47</accession>
<comment type="caution">
    <text evidence="2">The sequence shown here is derived from an EMBL/GenBank/DDBJ whole genome shotgun (WGS) entry which is preliminary data.</text>
</comment>
<reference evidence="2" key="1">
    <citation type="submission" date="2020-03" db="EMBL/GenBank/DDBJ databases">
        <title>Hybrid Assembly of Korean Phytophthora infestans isolates.</title>
        <authorList>
            <person name="Prokchorchik M."/>
            <person name="Lee Y."/>
            <person name="Seo J."/>
            <person name="Cho J.-H."/>
            <person name="Park Y.-E."/>
            <person name="Jang D.-C."/>
            <person name="Im J.-S."/>
            <person name="Choi J.-G."/>
            <person name="Park H.-J."/>
            <person name="Lee G.-B."/>
            <person name="Lee Y.-G."/>
            <person name="Hong S.-Y."/>
            <person name="Cho K."/>
            <person name="Sohn K.H."/>
        </authorList>
    </citation>
    <scope>NUCLEOTIDE SEQUENCE</scope>
    <source>
        <strain evidence="2">KR_2_A2</strain>
    </source>
</reference>
<dbReference type="EMBL" id="JAACNO010000769">
    <property type="protein sequence ID" value="KAF4145001.1"/>
    <property type="molecule type" value="Genomic_DNA"/>
</dbReference>
<evidence type="ECO:0000313" key="3">
    <source>
        <dbReference type="EMBL" id="KAF4145001.1"/>
    </source>
</evidence>
<proteinExistence type="predicted"/>
<dbReference type="AlphaFoldDB" id="A0A8S9UU47"/>
<protein>
    <submittedName>
        <fullName evidence="2">Uncharacterized protein</fullName>
    </submittedName>
</protein>
<dbReference type="Proteomes" id="UP000704712">
    <property type="component" value="Unassembled WGS sequence"/>
</dbReference>
<evidence type="ECO:0000256" key="1">
    <source>
        <dbReference type="SAM" id="MobiDB-lite"/>
    </source>
</evidence>